<protein>
    <recommendedName>
        <fullName evidence="2">NADP-dependent oxidoreductase domain-containing protein</fullName>
    </recommendedName>
</protein>
<dbReference type="SUPFAM" id="SSF51430">
    <property type="entry name" value="NAD(P)-linked oxidoreductase"/>
    <property type="match status" value="1"/>
</dbReference>
<proteinExistence type="predicted"/>
<comment type="caution">
    <text evidence="3">The sequence shown here is derived from an EMBL/GenBank/DDBJ whole genome shotgun (WGS) entry which is preliminary data.</text>
</comment>
<dbReference type="InterPro" id="IPR023210">
    <property type="entry name" value="NADP_OxRdtase_dom"/>
</dbReference>
<dbReference type="PANTHER" id="PTHR43625">
    <property type="entry name" value="AFLATOXIN B1 ALDEHYDE REDUCTASE"/>
    <property type="match status" value="1"/>
</dbReference>
<dbReference type="EMBL" id="JAPDRK010000004">
    <property type="protein sequence ID" value="KAJ9613354.1"/>
    <property type="molecule type" value="Genomic_DNA"/>
</dbReference>
<keyword evidence="1" id="KW-0560">Oxidoreductase</keyword>
<name>A0AA39CLA8_9EURO</name>
<dbReference type="InterPro" id="IPR036812">
    <property type="entry name" value="NAD(P)_OxRdtase_dom_sf"/>
</dbReference>
<keyword evidence="4" id="KW-1185">Reference proteome</keyword>
<dbReference type="InterPro" id="IPR050791">
    <property type="entry name" value="Aldo-Keto_reductase"/>
</dbReference>
<sequence>MSFTLAGKKIGHVGFGMTSLLRPGKETPREDAIAVMKAALNAGANFWNAGEHYGTPEWNSLHLLNAYFTMYPEDADKVFVSVKGCFDRTTAKPTNDAEGVRASIEYCLKILDGKCHIDLFQASRGDPDVPIEVTIGATAEYVKAGKVGCVGLSECSANTIRRASAVHAVGAVEVELSLFETSNLKNGVADACKEFGIPIIAYSPLSRGFLTGQLQKYEDLDEKDFRRMFPRFQPDVFDENLRLVREVEQIAAQKGCSVVQVALSWVSAQSQVIGVPVVPIPGASAISRVEENMKLVELTKQELKQINEVLGTIEVKGGRYPAAFARYEQV</sequence>
<evidence type="ECO:0000259" key="2">
    <source>
        <dbReference type="Pfam" id="PF00248"/>
    </source>
</evidence>
<dbReference type="GO" id="GO:0016491">
    <property type="term" value="F:oxidoreductase activity"/>
    <property type="evidence" value="ECO:0007669"/>
    <property type="project" value="UniProtKB-KW"/>
</dbReference>
<gene>
    <name evidence="3" type="ORF">H2200_003296</name>
</gene>
<dbReference type="Pfam" id="PF00248">
    <property type="entry name" value="Aldo_ket_red"/>
    <property type="match status" value="1"/>
</dbReference>
<dbReference type="Proteomes" id="UP001172673">
    <property type="component" value="Unassembled WGS sequence"/>
</dbReference>
<dbReference type="GO" id="GO:0005737">
    <property type="term" value="C:cytoplasm"/>
    <property type="evidence" value="ECO:0007669"/>
    <property type="project" value="TreeGrafter"/>
</dbReference>
<accession>A0AA39CLA8</accession>
<reference evidence="3" key="1">
    <citation type="submission" date="2022-10" db="EMBL/GenBank/DDBJ databases">
        <title>Culturing micro-colonial fungi from biological soil crusts in the Mojave desert and describing Neophaeococcomyces mojavensis, and introducing the new genera and species Taxawa tesnikishii.</title>
        <authorList>
            <person name="Kurbessoian T."/>
            <person name="Stajich J.E."/>
        </authorList>
    </citation>
    <scope>NUCLEOTIDE SEQUENCE</scope>
    <source>
        <strain evidence="3">TK_41</strain>
    </source>
</reference>
<dbReference type="PANTHER" id="PTHR43625:SF78">
    <property type="entry name" value="PYRIDOXAL REDUCTASE-RELATED"/>
    <property type="match status" value="1"/>
</dbReference>
<evidence type="ECO:0000256" key="1">
    <source>
        <dbReference type="ARBA" id="ARBA00023002"/>
    </source>
</evidence>
<organism evidence="3 4">
    <name type="scientific">Cladophialophora chaetospira</name>
    <dbReference type="NCBI Taxonomy" id="386627"/>
    <lineage>
        <taxon>Eukaryota</taxon>
        <taxon>Fungi</taxon>
        <taxon>Dikarya</taxon>
        <taxon>Ascomycota</taxon>
        <taxon>Pezizomycotina</taxon>
        <taxon>Eurotiomycetes</taxon>
        <taxon>Chaetothyriomycetidae</taxon>
        <taxon>Chaetothyriales</taxon>
        <taxon>Herpotrichiellaceae</taxon>
        <taxon>Cladophialophora</taxon>
    </lineage>
</organism>
<dbReference type="CDD" id="cd19077">
    <property type="entry name" value="AKR_AKR8A1-2"/>
    <property type="match status" value="1"/>
</dbReference>
<evidence type="ECO:0000313" key="3">
    <source>
        <dbReference type="EMBL" id="KAJ9613354.1"/>
    </source>
</evidence>
<dbReference type="Gene3D" id="3.20.20.100">
    <property type="entry name" value="NADP-dependent oxidoreductase domain"/>
    <property type="match status" value="1"/>
</dbReference>
<evidence type="ECO:0000313" key="4">
    <source>
        <dbReference type="Proteomes" id="UP001172673"/>
    </source>
</evidence>
<dbReference type="AlphaFoldDB" id="A0AA39CLA8"/>
<feature type="domain" description="NADP-dependent oxidoreductase" evidence="2">
    <location>
        <begin position="13"/>
        <end position="309"/>
    </location>
</feature>